<dbReference type="GO" id="GO:0006310">
    <property type="term" value="P:DNA recombination"/>
    <property type="evidence" value="ECO:0007669"/>
    <property type="project" value="UniProtKB-UniRule"/>
</dbReference>
<comment type="subunit">
    <text evidence="7">Component of the SMC5-SMC6 complex.</text>
</comment>
<dbReference type="GO" id="GO:0005634">
    <property type="term" value="C:nucleus"/>
    <property type="evidence" value="ECO:0007669"/>
    <property type="project" value="UniProtKB-SubCell"/>
</dbReference>
<keyword evidence="11" id="KW-1185">Reference proteome</keyword>
<comment type="function">
    <text evidence="7">Component of the SMC5-SMC6 complex, that promotes sister chromatid alignment after DNA damage and facilitates double-stranded DNA breaks (DSBs) repair via homologous recombination between sister chromatids.</text>
</comment>
<dbReference type="InterPro" id="IPR027786">
    <property type="entry name" value="Nse4/EID"/>
</dbReference>
<feature type="region of interest" description="Disordered" evidence="8">
    <location>
        <begin position="174"/>
        <end position="198"/>
    </location>
</feature>
<feature type="compositionally biased region" description="Basic and acidic residues" evidence="8">
    <location>
        <begin position="11"/>
        <end position="28"/>
    </location>
</feature>
<keyword evidence="6 7" id="KW-0539">Nucleus</keyword>
<keyword evidence="3 7" id="KW-0227">DNA damage</keyword>
<evidence type="ECO:0000256" key="6">
    <source>
        <dbReference type="ARBA" id="ARBA00023242"/>
    </source>
</evidence>
<dbReference type="EnsemblPlants" id="AUR62000048-RA">
    <property type="protein sequence ID" value="AUR62000048-RA:cds"/>
    <property type="gene ID" value="AUR62000048"/>
</dbReference>
<dbReference type="AlphaFoldDB" id="A0A803KLZ2"/>
<feature type="domain" description="Non-structural maintenance of chromosome element 4 C-terminal" evidence="9">
    <location>
        <begin position="215"/>
        <end position="302"/>
    </location>
</feature>
<sequence>MGKRVQNTAVDHPEFRSVKAENLNRTDHFQVPPPKRRRSDRPRCGGDEPVQKPAVNRRVIWSQYVYYKNLIHVSTTREQVTDAETLLDMANTLVTTARSYSKDGLTPSDFMTSLVRKFGVADGSKVEKDRASIKWDAIGVLVCPIFKNAQGCSTMTGPMNTQMKPRKAIVRKKRTRLTGSAAKPEEVENSGSDHKKDTDKNMATMFNILRSKRSVCLENLILNRNSFAQTVENLFALSFFVKDGRAQITVNDNRTHLVSPKNAPDSSLVTSREVSYSHFVFRFDFKDWKLMADSVPTGEELMPHRYQVSVPLSQADSAKPYSCCNSEFTNNQSSK</sequence>
<dbReference type="Pfam" id="PF08743">
    <property type="entry name" value="Nse4_C"/>
    <property type="match status" value="1"/>
</dbReference>
<evidence type="ECO:0000256" key="7">
    <source>
        <dbReference type="RuleBase" id="RU365071"/>
    </source>
</evidence>
<feature type="compositionally biased region" description="Basic and acidic residues" evidence="8">
    <location>
        <begin position="183"/>
        <end position="198"/>
    </location>
</feature>
<dbReference type="GO" id="GO:0006281">
    <property type="term" value="P:DNA repair"/>
    <property type="evidence" value="ECO:0007669"/>
    <property type="project" value="UniProtKB-UniRule"/>
</dbReference>
<feature type="region of interest" description="Disordered" evidence="8">
    <location>
        <begin position="1"/>
        <end position="51"/>
    </location>
</feature>
<proteinExistence type="inferred from homology"/>
<accession>A0A803KLZ2</accession>
<dbReference type="GO" id="GO:0030915">
    <property type="term" value="C:Smc5-Smc6 complex"/>
    <property type="evidence" value="ECO:0007669"/>
    <property type="project" value="UniProtKB-UniRule"/>
</dbReference>
<evidence type="ECO:0000256" key="2">
    <source>
        <dbReference type="ARBA" id="ARBA00008997"/>
    </source>
</evidence>
<keyword evidence="4 7" id="KW-0233">DNA recombination</keyword>
<evidence type="ECO:0000256" key="4">
    <source>
        <dbReference type="ARBA" id="ARBA00023172"/>
    </source>
</evidence>
<reference evidence="10" key="2">
    <citation type="submission" date="2021-03" db="UniProtKB">
        <authorList>
            <consortium name="EnsemblPlants"/>
        </authorList>
    </citation>
    <scope>IDENTIFICATION</scope>
</reference>
<comment type="subcellular location">
    <subcellularLocation>
        <location evidence="1 7">Nucleus</location>
    </subcellularLocation>
</comment>
<evidence type="ECO:0000256" key="3">
    <source>
        <dbReference type="ARBA" id="ARBA00022763"/>
    </source>
</evidence>
<dbReference type="InterPro" id="IPR014854">
    <property type="entry name" value="Nse4_C"/>
</dbReference>
<dbReference type="PANTHER" id="PTHR16140:SF0">
    <property type="entry name" value="NON-STRUCTURAL MAINTENANCE OF CHROMOSOMES ELEMENT 4"/>
    <property type="match status" value="1"/>
</dbReference>
<organism evidence="10 11">
    <name type="scientific">Chenopodium quinoa</name>
    <name type="common">Quinoa</name>
    <dbReference type="NCBI Taxonomy" id="63459"/>
    <lineage>
        <taxon>Eukaryota</taxon>
        <taxon>Viridiplantae</taxon>
        <taxon>Streptophyta</taxon>
        <taxon>Embryophyta</taxon>
        <taxon>Tracheophyta</taxon>
        <taxon>Spermatophyta</taxon>
        <taxon>Magnoliopsida</taxon>
        <taxon>eudicotyledons</taxon>
        <taxon>Gunneridae</taxon>
        <taxon>Pentapetalae</taxon>
        <taxon>Caryophyllales</taxon>
        <taxon>Chenopodiaceae</taxon>
        <taxon>Chenopodioideae</taxon>
        <taxon>Atripliceae</taxon>
        <taxon>Chenopodium</taxon>
    </lineage>
</organism>
<protein>
    <recommendedName>
        <fullName evidence="7">Non-structural maintenance of chromosomes element 4</fullName>
    </recommendedName>
</protein>
<evidence type="ECO:0000256" key="8">
    <source>
        <dbReference type="SAM" id="MobiDB-lite"/>
    </source>
</evidence>
<dbReference type="Gramene" id="AUR62000048-RA">
    <property type="protein sequence ID" value="AUR62000048-RA:cds"/>
    <property type="gene ID" value="AUR62000048"/>
</dbReference>
<evidence type="ECO:0000259" key="9">
    <source>
        <dbReference type="Pfam" id="PF08743"/>
    </source>
</evidence>
<dbReference type="Proteomes" id="UP000596660">
    <property type="component" value="Unplaced"/>
</dbReference>
<evidence type="ECO:0000313" key="10">
    <source>
        <dbReference type="EnsemblPlants" id="AUR62000048-RA:cds"/>
    </source>
</evidence>
<name>A0A803KLZ2_CHEQI</name>
<evidence type="ECO:0000256" key="1">
    <source>
        <dbReference type="ARBA" id="ARBA00004123"/>
    </source>
</evidence>
<reference evidence="10" key="1">
    <citation type="journal article" date="2017" name="Nature">
        <title>The genome of Chenopodium quinoa.</title>
        <authorList>
            <person name="Jarvis D.E."/>
            <person name="Ho Y.S."/>
            <person name="Lightfoot D.J."/>
            <person name="Schmoeckel S.M."/>
            <person name="Li B."/>
            <person name="Borm T.J.A."/>
            <person name="Ohyanagi H."/>
            <person name="Mineta K."/>
            <person name="Michell C.T."/>
            <person name="Saber N."/>
            <person name="Kharbatia N.M."/>
            <person name="Rupper R.R."/>
            <person name="Sharp A.R."/>
            <person name="Dally N."/>
            <person name="Boughton B.A."/>
            <person name="Woo Y.H."/>
            <person name="Gao G."/>
            <person name="Schijlen E.G.W.M."/>
            <person name="Guo X."/>
            <person name="Momin A.A."/>
            <person name="Negrao S."/>
            <person name="Al-Babili S."/>
            <person name="Gehring C."/>
            <person name="Roessner U."/>
            <person name="Jung C."/>
            <person name="Murphy K."/>
            <person name="Arold S.T."/>
            <person name="Gojobori T."/>
            <person name="van der Linden C.G."/>
            <person name="van Loo E.N."/>
            <person name="Jellen E.N."/>
            <person name="Maughan P.J."/>
            <person name="Tester M."/>
        </authorList>
    </citation>
    <scope>NUCLEOTIDE SEQUENCE [LARGE SCALE GENOMIC DNA]</scope>
    <source>
        <strain evidence="10">cv. PI 614886</strain>
    </source>
</reference>
<evidence type="ECO:0000313" key="11">
    <source>
        <dbReference type="Proteomes" id="UP000596660"/>
    </source>
</evidence>
<dbReference type="PANTHER" id="PTHR16140">
    <property type="entry name" value="NON-STRUCTURAL MAINTENANCE OF CHROMOSOMES ELEMENT 4"/>
    <property type="match status" value="1"/>
</dbReference>
<feature type="compositionally biased region" description="Basic and acidic residues" evidence="8">
    <location>
        <begin position="41"/>
        <end position="50"/>
    </location>
</feature>
<evidence type="ECO:0000256" key="5">
    <source>
        <dbReference type="ARBA" id="ARBA00023204"/>
    </source>
</evidence>
<keyword evidence="5 7" id="KW-0234">DNA repair</keyword>
<comment type="similarity">
    <text evidence="2 7">Belongs to the NSE4 family.</text>
</comment>
<dbReference type="OMA" id="MEDKRQT"/>